<organism evidence="1">
    <name type="scientific">marine sediment metagenome</name>
    <dbReference type="NCBI Taxonomy" id="412755"/>
    <lineage>
        <taxon>unclassified sequences</taxon>
        <taxon>metagenomes</taxon>
        <taxon>ecological metagenomes</taxon>
    </lineage>
</organism>
<proteinExistence type="predicted"/>
<reference evidence="1" key="1">
    <citation type="journal article" date="2014" name="Front. Microbiol.">
        <title>High frequency of phylogenetically diverse reductive dehalogenase-homologous genes in deep subseafloor sedimentary metagenomes.</title>
        <authorList>
            <person name="Kawai M."/>
            <person name="Futagami T."/>
            <person name="Toyoda A."/>
            <person name="Takaki Y."/>
            <person name="Nishi S."/>
            <person name="Hori S."/>
            <person name="Arai W."/>
            <person name="Tsubouchi T."/>
            <person name="Morono Y."/>
            <person name="Uchiyama I."/>
            <person name="Ito T."/>
            <person name="Fujiyama A."/>
            <person name="Inagaki F."/>
            <person name="Takami H."/>
        </authorList>
    </citation>
    <scope>NUCLEOTIDE SEQUENCE</scope>
    <source>
        <strain evidence="1">Expedition CK06-06</strain>
    </source>
</reference>
<feature type="non-terminal residue" evidence="1">
    <location>
        <position position="1"/>
    </location>
</feature>
<feature type="non-terminal residue" evidence="1">
    <location>
        <position position="217"/>
    </location>
</feature>
<dbReference type="AlphaFoldDB" id="X1I7N4"/>
<comment type="caution">
    <text evidence="1">The sequence shown here is derived from an EMBL/GenBank/DDBJ whole genome shotgun (WGS) entry which is preliminary data.</text>
</comment>
<sequence>IDNLQFMSGREADDIKEAYLDGRMTKEAALEELRMMLTIVKAGEAKVKTSTYWNLIYNLFFPLGPELAAMSTSKMERVIAEIEEIEPITPEEKELIEKNQGILNIAVSPADAVLEIADLPEITTAGTYNVLVGNYTIKASKEGYYDRSATAIIKLAQETTVSITLTAKPEELPPEEVIGKLTINVSPEDAVIEVAGQPEITTSGTYELSPGSYDIRA</sequence>
<protein>
    <recommendedName>
        <fullName evidence="2">PEGA domain-containing protein</fullName>
    </recommendedName>
</protein>
<gene>
    <name evidence="1" type="ORF">S03H2_64409</name>
</gene>
<accession>X1I7N4</accession>
<name>X1I7N4_9ZZZZ</name>
<evidence type="ECO:0000313" key="1">
    <source>
        <dbReference type="EMBL" id="GAH78411.1"/>
    </source>
</evidence>
<dbReference type="EMBL" id="BARU01041834">
    <property type="protein sequence ID" value="GAH78411.1"/>
    <property type="molecule type" value="Genomic_DNA"/>
</dbReference>
<evidence type="ECO:0008006" key="2">
    <source>
        <dbReference type="Google" id="ProtNLM"/>
    </source>
</evidence>